<feature type="chain" id="PRO_5019506418" description="DUF4142 domain-containing protein" evidence="2">
    <location>
        <begin position="25"/>
        <end position="208"/>
    </location>
</feature>
<proteinExistence type="predicted"/>
<evidence type="ECO:0000256" key="2">
    <source>
        <dbReference type="SAM" id="SignalP"/>
    </source>
</evidence>
<reference evidence="3 4" key="1">
    <citation type="submission" date="2018-05" db="EMBL/GenBank/DDBJ databases">
        <title>Evolution of GPA BGCs.</title>
        <authorList>
            <person name="Waglechner N."/>
            <person name="Wright G.D."/>
        </authorList>
    </citation>
    <scope>NUCLEOTIDE SEQUENCE [LARGE SCALE GENOMIC DNA]</scope>
    <source>
        <strain evidence="3 4">DSM 5908</strain>
    </source>
</reference>
<feature type="signal peptide" evidence="2">
    <location>
        <begin position="1"/>
        <end position="24"/>
    </location>
</feature>
<evidence type="ECO:0008006" key="5">
    <source>
        <dbReference type="Google" id="ProtNLM"/>
    </source>
</evidence>
<feature type="compositionally biased region" description="Basic and acidic residues" evidence="1">
    <location>
        <begin position="38"/>
        <end position="47"/>
    </location>
</feature>
<dbReference type="EMBL" id="QHHU01000014">
    <property type="protein sequence ID" value="RSM45982.1"/>
    <property type="molecule type" value="Genomic_DNA"/>
</dbReference>
<keyword evidence="2" id="KW-0732">Signal</keyword>
<feature type="region of interest" description="Disordered" evidence="1">
    <location>
        <begin position="27"/>
        <end position="47"/>
    </location>
</feature>
<comment type="caution">
    <text evidence="3">The sequence shown here is derived from an EMBL/GenBank/DDBJ whole genome shotgun (WGS) entry which is preliminary data.</text>
</comment>
<feature type="compositionally biased region" description="Low complexity" evidence="1">
    <location>
        <begin position="27"/>
        <end position="36"/>
    </location>
</feature>
<keyword evidence="4" id="KW-1185">Reference proteome</keyword>
<evidence type="ECO:0000313" key="4">
    <source>
        <dbReference type="Proteomes" id="UP000286716"/>
    </source>
</evidence>
<protein>
    <recommendedName>
        <fullName evidence="5">DUF4142 domain-containing protein</fullName>
    </recommendedName>
</protein>
<organism evidence="3 4">
    <name type="scientific">Amycolatopsis balhimycina DSM 5908</name>
    <dbReference type="NCBI Taxonomy" id="1081091"/>
    <lineage>
        <taxon>Bacteria</taxon>
        <taxon>Bacillati</taxon>
        <taxon>Actinomycetota</taxon>
        <taxon>Actinomycetes</taxon>
        <taxon>Pseudonocardiales</taxon>
        <taxon>Pseudonocardiaceae</taxon>
        <taxon>Amycolatopsis</taxon>
    </lineage>
</organism>
<evidence type="ECO:0000313" key="3">
    <source>
        <dbReference type="EMBL" id="RSM45982.1"/>
    </source>
</evidence>
<dbReference type="OrthoDB" id="3638563at2"/>
<name>A0A428WSE2_AMYBA</name>
<accession>A0A428WSE2</accession>
<sequence length="208" mass="21366">MGIRIRLVAAAIVASLTAVTGAAAASAAAPAAPSSAQPDHKKDDGKKNDEQFAKVAASLHVTVKQLTTALDNLKHALVNGTDKTTAIAAFAKQLGITVARAEKVLEALSGKPGPGKPVPGKEAGVPAEVVKLLAAELKISEDRARQVFKDLDKVGGKGDDVTKDPVFIAIAKGLGTTPQRLLDGLRKVKEEFAKKEGGKPKDGAPSGK</sequence>
<dbReference type="Proteomes" id="UP000286716">
    <property type="component" value="Unassembled WGS sequence"/>
</dbReference>
<gene>
    <name evidence="3" type="ORF">DMA12_11850</name>
</gene>
<dbReference type="AlphaFoldDB" id="A0A428WSE2"/>
<evidence type="ECO:0000256" key="1">
    <source>
        <dbReference type="SAM" id="MobiDB-lite"/>
    </source>
</evidence>